<dbReference type="HOGENOM" id="CLU_119760_0_0_1"/>
<accession>C6JSS9</accession>
<reference evidence="1" key="1">
    <citation type="journal article" date="2009" name="Nature">
        <title>The Sorghum bicolor genome and the diversification of grasses.</title>
        <authorList>
            <person name="Paterson A.H."/>
            <person name="Bowers J.E."/>
            <person name="Bruggmann R."/>
            <person name="Dubchak I."/>
            <person name="Grimwood J."/>
            <person name="Gundlach H."/>
            <person name="Haberer G."/>
            <person name="Hellsten U."/>
            <person name="Mitros T."/>
            <person name="Poliakov A."/>
            <person name="Schmutz J."/>
            <person name="Spannagl M."/>
            <person name="Tang H."/>
            <person name="Wang X."/>
            <person name="Wicker T."/>
            <person name="Bharti A.K."/>
            <person name="Chapman J."/>
            <person name="Feltus F.A."/>
            <person name="Gowik U."/>
            <person name="Grigoriev I.V."/>
            <person name="Lyons E."/>
            <person name="Maher C.A."/>
            <person name="Martis M."/>
            <person name="Narechania A."/>
            <person name="Otillar R.P."/>
            <person name="Penning B.W."/>
            <person name="Salamov A.A."/>
            <person name="Wang Y."/>
            <person name="Zhang L."/>
            <person name="Carpita N.C."/>
            <person name="Freeling M."/>
            <person name="Gingle A.R."/>
            <person name="Hash C.T."/>
            <person name="Keller B."/>
            <person name="Klein P."/>
            <person name="Kresovich S."/>
            <person name="McCann M.C."/>
            <person name="Ming R."/>
            <person name="Peterson D.G."/>
            <person name="Mehboob-ur-Rahman"/>
            <person name="Ware D."/>
            <person name="Westhoff P."/>
            <person name="Mayer K.F."/>
            <person name="Messing J."/>
            <person name="Rokhsar D.S."/>
        </authorList>
    </citation>
    <scope>NUCLEOTIDE SEQUENCE [LARGE SCALE GENOMIC DNA]</scope>
</reference>
<feature type="non-terminal residue" evidence="1">
    <location>
        <position position="1"/>
    </location>
</feature>
<sequence length="122" mass="14110">LNDIYREDTINTFTEWLKVEGKFDDIKNGKKRGRGTLKCMKALSKRHKSGNQKLHVEFSRLGGAVGENSRNFIDEIVLFTRKRAPIIGRDPVTGEEPNDLDLWYITHTEKGQWKDQASKDVY</sequence>
<feature type="non-terminal residue" evidence="1">
    <location>
        <position position="122"/>
    </location>
</feature>
<gene>
    <name evidence="1" type="primary">Sb2592s002010</name>
    <name evidence="1" type="ORF">SORBIDRAFT_2592s002010</name>
</gene>
<protein>
    <submittedName>
        <fullName evidence="1">Uncharacterized protein</fullName>
    </submittedName>
</protein>
<evidence type="ECO:0000313" key="1">
    <source>
        <dbReference type="EMBL" id="EES20437.1"/>
    </source>
</evidence>
<dbReference type="AlphaFoldDB" id="C6JSS9"/>
<dbReference type="EMBL" id="GL005174">
    <property type="protein sequence ID" value="EES20437.1"/>
    <property type="molecule type" value="Genomic_DNA"/>
</dbReference>
<organism evidence="1">
    <name type="scientific">Sorghum bicolor</name>
    <name type="common">Sorghum</name>
    <name type="synonym">Sorghum vulgare</name>
    <dbReference type="NCBI Taxonomy" id="4558"/>
    <lineage>
        <taxon>Eukaryota</taxon>
        <taxon>Viridiplantae</taxon>
        <taxon>Streptophyta</taxon>
        <taxon>Embryophyta</taxon>
        <taxon>Tracheophyta</taxon>
        <taxon>Spermatophyta</taxon>
        <taxon>Magnoliopsida</taxon>
        <taxon>Liliopsida</taxon>
        <taxon>Poales</taxon>
        <taxon>Poaceae</taxon>
        <taxon>PACMAD clade</taxon>
        <taxon>Panicoideae</taxon>
        <taxon>Andropogonodae</taxon>
        <taxon>Andropogoneae</taxon>
        <taxon>Sorghinae</taxon>
        <taxon>Sorghum</taxon>
    </lineage>
</organism>
<name>C6JSS9_SORBI</name>
<proteinExistence type="predicted"/>